<evidence type="ECO:0000256" key="1">
    <source>
        <dbReference type="SAM" id="Phobius"/>
    </source>
</evidence>
<dbReference type="AlphaFoldDB" id="A0A0A8ZJE0"/>
<accession>A0A0A8ZJE0</accession>
<name>A0A0A8ZJE0_ARUDO</name>
<protein>
    <submittedName>
        <fullName evidence="2">Uncharacterized protein</fullName>
    </submittedName>
</protein>
<sequence>MWHNFIPHLTRFLCLCFLTSHFIFFGVWILDWYSAKFLNYI</sequence>
<organism evidence="2">
    <name type="scientific">Arundo donax</name>
    <name type="common">Giant reed</name>
    <name type="synonym">Donax arundinaceus</name>
    <dbReference type="NCBI Taxonomy" id="35708"/>
    <lineage>
        <taxon>Eukaryota</taxon>
        <taxon>Viridiplantae</taxon>
        <taxon>Streptophyta</taxon>
        <taxon>Embryophyta</taxon>
        <taxon>Tracheophyta</taxon>
        <taxon>Spermatophyta</taxon>
        <taxon>Magnoliopsida</taxon>
        <taxon>Liliopsida</taxon>
        <taxon>Poales</taxon>
        <taxon>Poaceae</taxon>
        <taxon>PACMAD clade</taxon>
        <taxon>Arundinoideae</taxon>
        <taxon>Arundineae</taxon>
        <taxon>Arundo</taxon>
    </lineage>
</organism>
<evidence type="ECO:0000313" key="2">
    <source>
        <dbReference type="EMBL" id="JAD37803.1"/>
    </source>
</evidence>
<reference evidence="2" key="2">
    <citation type="journal article" date="2015" name="Data Brief">
        <title>Shoot transcriptome of the giant reed, Arundo donax.</title>
        <authorList>
            <person name="Barrero R.A."/>
            <person name="Guerrero F.D."/>
            <person name="Moolhuijzen P."/>
            <person name="Goolsby J.A."/>
            <person name="Tidwell J."/>
            <person name="Bellgard S.E."/>
            <person name="Bellgard M.I."/>
        </authorList>
    </citation>
    <scope>NUCLEOTIDE SEQUENCE</scope>
    <source>
        <tissue evidence="2">Shoot tissue taken approximately 20 cm above the soil surface</tissue>
    </source>
</reference>
<proteinExistence type="predicted"/>
<keyword evidence="1" id="KW-1133">Transmembrane helix</keyword>
<keyword evidence="1" id="KW-0812">Transmembrane</keyword>
<keyword evidence="1" id="KW-0472">Membrane</keyword>
<reference evidence="2" key="1">
    <citation type="submission" date="2014-09" db="EMBL/GenBank/DDBJ databases">
        <authorList>
            <person name="Magalhaes I.L.F."/>
            <person name="Oliveira U."/>
            <person name="Santos F.R."/>
            <person name="Vidigal T.H.D.A."/>
            <person name="Brescovit A.D."/>
            <person name="Santos A.J."/>
        </authorList>
    </citation>
    <scope>NUCLEOTIDE SEQUENCE</scope>
    <source>
        <tissue evidence="2">Shoot tissue taken approximately 20 cm above the soil surface</tissue>
    </source>
</reference>
<feature type="transmembrane region" description="Helical" evidence="1">
    <location>
        <begin position="12"/>
        <end position="30"/>
    </location>
</feature>
<dbReference type="EMBL" id="GBRH01260092">
    <property type="protein sequence ID" value="JAD37803.1"/>
    <property type="molecule type" value="Transcribed_RNA"/>
</dbReference>